<keyword evidence="2" id="KW-1185">Reference proteome</keyword>
<comment type="caution">
    <text evidence="1">The sequence shown here is derived from an EMBL/GenBank/DDBJ whole genome shotgun (WGS) entry which is preliminary data.</text>
</comment>
<proteinExistence type="predicted"/>
<feature type="non-terminal residue" evidence="1">
    <location>
        <position position="1"/>
    </location>
</feature>
<name>A0A1R3L225_9ROSI</name>
<gene>
    <name evidence="1" type="ORF">COLO4_01768</name>
</gene>
<dbReference type="Proteomes" id="UP000187203">
    <property type="component" value="Unassembled WGS sequence"/>
</dbReference>
<accession>A0A1R3L225</accession>
<protein>
    <submittedName>
        <fullName evidence="1">Uncharacterized protein</fullName>
    </submittedName>
</protein>
<dbReference type="AlphaFoldDB" id="A0A1R3L225"/>
<sequence>IPGRVRQPAFRPAPVVILPCDRITFVKGDTVRHLIRRAGDAVDDTARQRGVFPRIEEQIADVTIAAAGQHTDVVRIMTEDPVELIPGIALQLLRKGFIVREQRHRLTGGGGQRGDTRVFALPPRRSFAVVREEEAGALHAVFQLNQLARIAKRVIALFGDRQLKAQRAFYRLADVRLLRLRRDARVLQQRDHRQTGIGRMEERAFFAVGTPVVMPVIQRRQSRHQALRALLRRSQIDRFLRGAIQLGSRQQRGVIIHDVLFAVVHHAQVIFLQEGKGIFCGLQILLPREVTVILHGAGQRQRGN</sequence>
<organism evidence="1 2">
    <name type="scientific">Corchorus olitorius</name>
    <dbReference type="NCBI Taxonomy" id="93759"/>
    <lineage>
        <taxon>Eukaryota</taxon>
        <taxon>Viridiplantae</taxon>
        <taxon>Streptophyta</taxon>
        <taxon>Embryophyta</taxon>
        <taxon>Tracheophyta</taxon>
        <taxon>Spermatophyta</taxon>
        <taxon>Magnoliopsida</taxon>
        <taxon>eudicotyledons</taxon>
        <taxon>Gunneridae</taxon>
        <taxon>Pentapetalae</taxon>
        <taxon>rosids</taxon>
        <taxon>malvids</taxon>
        <taxon>Malvales</taxon>
        <taxon>Malvaceae</taxon>
        <taxon>Grewioideae</taxon>
        <taxon>Apeibeae</taxon>
        <taxon>Corchorus</taxon>
    </lineage>
</organism>
<evidence type="ECO:0000313" key="1">
    <source>
        <dbReference type="EMBL" id="OMP13392.1"/>
    </source>
</evidence>
<evidence type="ECO:0000313" key="2">
    <source>
        <dbReference type="Proteomes" id="UP000187203"/>
    </source>
</evidence>
<dbReference type="EMBL" id="AWUE01004405">
    <property type="protein sequence ID" value="OMP13392.1"/>
    <property type="molecule type" value="Genomic_DNA"/>
</dbReference>
<reference evidence="2" key="1">
    <citation type="submission" date="2013-09" db="EMBL/GenBank/DDBJ databases">
        <title>Corchorus olitorius genome sequencing.</title>
        <authorList>
            <person name="Alam M."/>
            <person name="Haque M.S."/>
            <person name="Islam M.S."/>
            <person name="Emdad E.M."/>
            <person name="Islam M.M."/>
            <person name="Ahmed B."/>
            <person name="Halim A."/>
            <person name="Hossen Q.M.M."/>
            <person name="Hossain M.Z."/>
            <person name="Ahmed R."/>
            <person name="Khan M.M."/>
            <person name="Islam R."/>
            <person name="Rashid M.M."/>
            <person name="Khan S.A."/>
            <person name="Rahman M.S."/>
            <person name="Alam M."/>
            <person name="Yahiya A.S."/>
            <person name="Khan M.S."/>
            <person name="Azam M.S."/>
            <person name="Haque T."/>
            <person name="Lashkar M.Z.H."/>
            <person name="Akhand A.I."/>
            <person name="Morshed G."/>
            <person name="Roy S."/>
            <person name="Uddin K.S."/>
            <person name="Rabeya T."/>
            <person name="Hossain A.S."/>
            <person name="Chowdhury A."/>
            <person name="Snigdha A.R."/>
            <person name="Mortoza M.S."/>
            <person name="Matin S.A."/>
            <person name="Hoque S.M.E."/>
            <person name="Islam M.K."/>
            <person name="Roy D.K."/>
            <person name="Haider R."/>
            <person name="Moosa M.M."/>
            <person name="Elias S.M."/>
            <person name="Hasan A.M."/>
            <person name="Jahan S."/>
            <person name="Shafiuddin M."/>
            <person name="Mahmood N."/>
            <person name="Shommy N.S."/>
        </authorList>
    </citation>
    <scope>NUCLEOTIDE SEQUENCE [LARGE SCALE GENOMIC DNA]</scope>
    <source>
        <strain evidence="2">cv. O-4</strain>
    </source>
</reference>